<gene>
    <name evidence="2" type="ORF">H8E79_06025</name>
</gene>
<keyword evidence="1" id="KW-1133">Transmembrane helix</keyword>
<reference evidence="2 3" key="1">
    <citation type="submission" date="2020-08" db="EMBL/GenBank/DDBJ databases">
        <title>Bridging the membrane lipid divide: bacteria of the FCB group superphylum have the potential to synthesize archaeal ether lipids.</title>
        <authorList>
            <person name="Villanueva L."/>
            <person name="Von Meijenfeldt F.A.B."/>
            <person name="Westbye A.B."/>
            <person name="Yadav S."/>
            <person name="Hopmans E.C."/>
            <person name="Dutilh B.E."/>
            <person name="Sinninghe Damste J.S."/>
        </authorList>
    </citation>
    <scope>NUCLEOTIDE SEQUENCE [LARGE SCALE GENOMIC DNA]</scope>
    <source>
        <strain evidence="2">NIOZ-UU81</strain>
    </source>
</reference>
<evidence type="ECO:0000256" key="1">
    <source>
        <dbReference type="SAM" id="Phobius"/>
    </source>
</evidence>
<evidence type="ECO:0000313" key="3">
    <source>
        <dbReference type="Proteomes" id="UP000599024"/>
    </source>
</evidence>
<protein>
    <submittedName>
        <fullName evidence="2">Uncharacterized protein</fullName>
    </submittedName>
</protein>
<evidence type="ECO:0000313" key="2">
    <source>
        <dbReference type="EMBL" id="MBC8208706.1"/>
    </source>
</evidence>
<name>A0A8J6NBF4_9BACT</name>
<feature type="transmembrane region" description="Helical" evidence="1">
    <location>
        <begin position="31"/>
        <end position="52"/>
    </location>
</feature>
<proteinExistence type="predicted"/>
<accession>A0A8J6NBF4</accession>
<dbReference type="EMBL" id="JACNLK010000049">
    <property type="protein sequence ID" value="MBC8208706.1"/>
    <property type="molecule type" value="Genomic_DNA"/>
</dbReference>
<keyword evidence="1" id="KW-0472">Membrane</keyword>
<comment type="caution">
    <text evidence="2">The sequence shown here is derived from an EMBL/GenBank/DDBJ whole genome shotgun (WGS) entry which is preliminary data.</text>
</comment>
<dbReference type="AlphaFoldDB" id="A0A8J6NBF4"/>
<sequence>METTKTLQKTQVTAKDTTGINDTLAQVTLSAFAIGGLAIGIWGFAAMIGGMINSGGPLSLAMNWFRAVNGL</sequence>
<organism evidence="2 3">
    <name type="scientific">Candidatus Desulfatifera sulfidica</name>
    <dbReference type="NCBI Taxonomy" id="2841691"/>
    <lineage>
        <taxon>Bacteria</taxon>
        <taxon>Pseudomonadati</taxon>
        <taxon>Thermodesulfobacteriota</taxon>
        <taxon>Desulfobulbia</taxon>
        <taxon>Desulfobulbales</taxon>
        <taxon>Desulfobulbaceae</taxon>
        <taxon>Candidatus Desulfatifera</taxon>
    </lineage>
</organism>
<dbReference type="Proteomes" id="UP000599024">
    <property type="component" value="Unassembled WGS sequence"/>
</dbReference>
<keyword evidence="1" id="KW-0812">Transmembrane</keyword>